<feature type="repeat" description="RCC1" evidence="2">
    <location>
        <begin position="404"/>
        <end position="457"/>
    </location>
</feature>
<dbReference type="InterPro" id="IPR028641">
    <property type="entry name" value="RCC2"/>
</dbReference>
<dbReference type="SUPFAM" id="SSF50985">
    <property type="entry name" value="RCC1/BLIP-II"/>
    <property type="match status" value="1"/>
</dbReference>
<evidence type="ECO:0000313" key="6">
    <source>
        <dbReference type="Proteomes" id="UP001642483"/>
    </source>
</evidence>
<dbReference type="Proteomes" id="UP001642483">
    <property type="component" value="Unassembled WGS sequence"/>
</dbReference>
<feature type="repeat" description="RCC1" evidence="2">
    <location>
        <begin position="303"/>
        <end position="356"/>
    </location>
</feature>
<feature type="repeat" description="RCC1" evidence="2">
    <location>
        <begin position="227"/>
        <end position="302"/>
    </location>
</feature>
<reference evidence="5 6" key="1">
    <citation type="submission" date="2024-02" db="EMBL/GenBank/DDBJ databases">
        <authorList>
            <person name="Daric V."/>
            <person name="Darras S."/>
        </authorList>
    </citation>
    <scope>NUCLEOTIDE SEQUENCE [LARGE SCALE GENOMIC DNA]</scope>
</reference>
<evidence type="ECO:0000313" key="5">
    <source>
        <dbReference type="EMBL" id="CAK8698299.1"/>
    </source>
</evidence>
<dbReference type="InterPro" id="IPR058923">
    <property type="entry name" value="RCC1-like_dom"/>
</dbReference>
<dbReference type="InterPro" id="IPR009091">
    <property type="entry name" value="RCC1/BLIP-II"/>
</dbReference>
<dbReference type="PROSITE" id="PS50012">
    <property type="entry name" value="RCC1_3"/>
    <property type="match status" value="5"/>
</dbReference>
<proteinExistence type="predicted"/>
<keyword evidence="1" id="KW-0677">Repeat</keyword>
<name>A0ABP0H5M6_CLALP</name>
<dbReference type="Gene3D" id="2.130.10.30">
    <property type="entry name" value="Regulator of chromosome condensation 1/beta-lactamase-inhibitor protein II"/>
    <property type="match status" value="2"/>
</dbReference>
<dbReference type="Pfam" id="PF25390">
    <property type="entry name" value="WD40_RLD"/>
    <property type="match status" value="1"/>
</dbReference>
<feature type="repeat" description="RCC1" evidence="2">
    <location>
        <begin position="175"/>
        <end position="226"/>
    </location>
</feature>
<feature type="compositionally biased region" description="Basic and acidic residues" evidence="3">
    <location>
        <begin position="1"/>
        <end position="30"/>
    </location>
</feature>
<dbReference type="PANTHER" id="PTHR46207">
    <property type="entry name" value="PROTEIN RCC2"/>
    <property type="match status" value="1"/>
</dbReference>
<dbReference type="PANTHER" id="PTHR46207:SF1">
    <property type="entry name" value="PROTEIN RCC2"/>
    <property type="match status" value="1"/>
</dbReference>
<organism evidence="5 6">
    <name type="scientific">Clavelina lepadiformis</name>
    <name type="common">Light-bulb sea squirt</name>
    <name type="synonym">Ascidia lepadiformis</name>
    <dbReference type="NCBI Taxonomy" id="159417"/>
    <lineage>
        <taxon>Eukaryota</taxon>
        <taxon>Metazoa</taxon>
        <taxon>Chordata</taxon>
        <taxon>Tunicata</taxon>
        <taxon>Ascidiacea</taxon>
        <taxon>Aplousobranchia</taxon>
        <taxon>Clavelinidae</taxon>
        <taxon>Clavelina</taxon>
    </lineage>
</organism>
<feature type="region of interest" description="Disordered" evidence="3">
    <location>
        <begin position="1"/>
        <end position="47"/>
    </location>
</feature>
<comment type="caution">
    <text evidence="5">The sequence shown here is derived from an EMBL/GenBank/DDBJ whole genome shotgun (WGS) entry which is preliminary data.</text>
</comment>
<dbReference type="PRINTS" id="PR00633">
    <property type="entry name" value="RCCNDNSATION"/>
</dbReference>
<gene>
    <name evidence="5" type="ORF">CVLEPA_LOCUS31745</name>
</gene>
<feature type="repeat" description="RCC1" evidence="2">
    <location>
        <begin position="123"/>
        <end position="174"/>
    </location>
</feature>
<dbReference type="EMBL" id="CAWYQH010000174">
    <property type="protein sequence ID" value="CAK8698299.1"/>
    <property type="molecule type" value="Genomic_DNA"/>
</dbReference>
<evidence type="ECO:0000256" key="3">
    <source>
        <dbReference type="SAM" id="MobiDB-lite"/>
    </source>
</evidence>
<evidence type="ECO:0000256" key="2">
    <source>
        <dbReference type="PROSITE-ProRule" id="PRU00235"/>
    </source>
</evidence>
<protein>
    <recommendedName>
        <fullName evidence="4">RCC1-like domain-containing protein</fullName>
    </recommendedName>
</protein>
<keyword evidence="6" id="KW-1185">Reference proteome</keyword>
<evidence type="ECO:0000256" key="1">
    <source>
        <dbReference type="ARBA" id="ARBA00022737"/>
    </source>
</evidence>
<evidence type="ECO:0000259" key="4">
    <source>
        <dbReference type="Pfam" id="PF25390"/>
    </source>
</evidence>
<dbReference type="InterPro" id="IPR000408">
    <property type="entry name" value="Reg_chr_condens"/>
</dbReference>
<sequence length="477" mass="52343">MPRRKQDPRKVDQSSKKLKEDNSDFEKGDAQTDDVTVDNKQPKENENKIKLSLPEDYGELIITGGTNWSVNGRKKPRKGDEKYENVGKNLFKPHRYKAFCGVKVSRAISGCCSNHSLIITNEGKVYSWGRNECGQLGHGDRNRYDVPKPIHSLQQYTIVDGACGKNHTLCLTESGETFSFGDNSQGQLGLGNLSTNVPSPTRLAYHGNPIVDVACGGEFSVILDCEGDVYSFGCPEYGQLGNNTDGKYLATGNKIAFNNVKNAFRIPLWVEKLKGGQIVPITDVKVTNIACGANHVVALDSKKRVFTWGFGGYGRLGHSEQKDEHTPRLVQIFDRNGRGAVQVYAGHSFTMALNEMGSTLFWGLQGSISSRETTMYPKPVSDLQGWKVRSVGCGYRHTAVAADDSVIVWGTGVSNGELGLGESRKSSANPDIMKSAGGLYIQRLSCGQVFTLMIARNEDQDKAVLEDIPLYDPKECP</sequence>
<accession>A0ABP0H5M6</accession>
<feature type="domain" description="RCC1-like" evidence="4">
    <location>
        <begin position="92"/>
        <end position="452"/>
    </location>
</feature>